<dbReference type="SMART" id="SM00347">
    <property type="entry name" value="HTH_MARR"/>
    <property type="match status" value="1"/>
</dbReference>
<dbReference type="InterPro" id="IPR036388">
    <property type="entry name" value="WH-like_DNA-bd_sf"/>
</dbReference>
<dbReference type="PANTHER" id="PTHR33164:SF95">
    <property type="entry name" value="TRANSCRIPTIONAL REGULATOR"/>
    <property type="match status" value="1"/>
</dbReference>
<dbReference type="EMBL" id="JBHRWW010000011">
    <property type="protein sequence ID" value="MFC3689638.1"/>
    <property type="molecule type" value="Genomic_DNA"/>
</dbReference>
<dbReference type="Proteomes" id="UP001595685">
    <property type="component" value="Unassembled WGS sequence"/>
</dbReference>
<dbReference type="PANTHER" id="PTHR33164">
    <property type="entry name" value="TRANSCRIPTIONAL REGULATOR, MARR FAMILY"/>
    <property type="match status" value="1"/>
</dbReference>
<evidence type="ECO:0000313" key="4">
    <source>
        <dbReference type="Proteomes" id="UP001595685"/>
    </source>
</evidence>
<sequence length="197" mass="20720">MTDDHDGPLDSDLGWTLGVVLREYLRVTDGVVDDLPGGPRGYQLLAAAAQGQGRNQGALAARLGIDRTVLTYLVDDLEEAGLVLRRPDPVDRRSRLVEATEEGRRTLAGHEVAVARAEQHVLGALPAGDAETFRRLLRTLACSTADRAGVDDMCQVVQATTGGATGPGTTATRGTAGDRGAARGGPRRRSGRTAQKA</sequence>
<evidence type="ECO:0000259" key="2">
    <source>
        <dbReference type="PROSITE" id="PS50995"/>
    </source>
</evidence>
<dbReference type="SUPFAM" id="SSF46785">
    <property type="entry name" value="Winged helix' DNA-binding domain"/>
    <property type="match status" value="1"/>
</dbReference>
<comment type="caution">
    <text evidence="3">The sequence shown here is derived from an EMBL/GenBank/DDBJ whole genome shotgun (WGS) entry which is preliminary data.</text>
</comment>
<evidence type="ECO:0000256" key="1">
    <source>
        <dbReference type="SAM" id="MobiDB-lite"/>
    </source>
</evidence>
<dbReference type="PROSITE" id="PS50995">
    <property type="entry name" value="HTH_MARR_2"/>
    <property type="match status" value="1"/>
</dbReference>
<dbReference type="InterPro" id="IPR036390">
    <property type="entry name" value="WH_DNA-bd_sf"/>
</dbReference>
<keyword evidence="4" id="KW-1185">Reference proteome</keyword>
<dbReference type="InterPro" id="IPR039422">
    <property type="entry name" value="MarR/SlyA-like"/>
</dbReference>
<dbReference type="RefSeq" id="WP_376984104.1">
    <property type="nucleotide sequence ID" value="NZ_JBHRWW010000011.1"/>
</dbReference>
<dbReference type="PRINTS" id="PR00598">
    <property type="entry name" value="HTHMARR"/>
</dbReference>
<feature type="compositionally biased region" description="Low complexity" evidence="1">
    <location>
        <begin position="160"/>
        <end position="179"/>
    </location>
</feature>
<dbReference type="InterPro" id="IPR000835">
    <property type="entry name" value="HTH_MarR-typ"/>
</dbReference>
<accession>A0ABV7WM36</accession>
<gene>
    <name evidence="3" type="ORF">ACFOLH_14915</name>
</gene>
<feature type="region of interest" description="Disordered" evidence="1">
    <location>
        <begin position="160"/>
        <end position="197"/>
    </location>
</feature>
<feature type="domain" description="HTH marR-type" evidence="2">
    <location>
        <begin position="10"/>
        <end position="142"/>
    </location>
</feature>
<dbReference type="Pfam" id="PF12802">
    <property type="entry name" value="MarR_2"/>
    <property type="match status" value="1"/>
</dbReference>
<protein>
    <submittedName>
        <fullName evidence="3">MarR family winged helix-turn-helix transcriptional regulator</fullName>
    </submittedName>
</protein>
<proteinExistence type="predicted"/>
<reference evidence="4" key="1">
    <citation type="journal article" date="2019" name="Int. J. Syst. Evol. Microbiol.">
        <title>The Global Catalogue of Microorganisms (GCM) 10K type strain sequencing project: providing services to taxonomists for standard genome sequencing and annotation.</title>
        <authorList>
            <consortium name="The Broad Institute Genomics Platform"/>
            <consortium name="The Broad Institute Genome Sequencing Center for Infectious Disease"/>
            <person name="Wu L."/>
            <person name="Ma J."/>
        </authorList>
    </citation>
    <scope>NUCLEOTIDE SEQUENCE [LARGE SCALE GENOMIC DNA]</scope>
    <source>
        <strain evidence="4">NCAIM B.02333</strain>
    </source>
</reference>
<name>A0ABV7WM36_9MICO</name>
<dbReference type="Gene3D" id="1.10.10.10">
    <property type="entry name" value="Winged helix-like DNA-binding domain superfamily/Winged helix DNA-binding domain"/>
    <property type="match status" value="1"/>
</dbReference>
<organism evidence="3 4">
    <name type="scientific">Aquipuribacter hungaricus</name>
    <dbReference type="NCBI Taxonomy" id="545624"/>
    <lineage>
        <taxon>Bacteria</taxon>
        <taxon>Bacillati</taxon>
        <taxon>Actinomycetota</taxon>
        <taxon>Actinomycetes</taxon>
        <taxon>Micrococcales</taxon>
        <taxon>Intrasporangiaceae</taxon>
        <taxon>Aquipuribacter</taxon>
    </lineage>
</organism>
<evidence type="ECO:0000313" key="3">
    <source>
        <dbReference type="EMBL" id="MFC3689638.1"/>
    </source>
</evidence>